<dbReference type="AlphaFoldDB" id="A0A3E1HE28"/>
<comment type="caution">
    <text evidence="2">The sequence shown here is derived from an EMBL/GenBank/DDBJ whole genome shotgun (WGS) entry which is preliminary data.</text>
</comment>
<dbReference type="Proteomes" id="UP000258522">
    <property type="component" value="Unassembled WGS sequence"/>
</dbReference>
<evidence type="ECO:0000256" key="1">
    <source>
        <dbReference type="SAM" id="MobiDB-lite"/>
    </source>
</evidence>
<proteinExistence type="predicted"/>
<dbReference type="EMBL" id="QAYL01000025">
    <property type="protein sequence ID" value="RFD24693.1"/>
    <property type="molecule type" value="Genomic_DNA"/>
</dbReference>
<dbReference type="RefSeq" id="WP_116540753.1">
    <property type="nucleotide sequence ID" value="NZ_QAYL01000025.1"/>
</dbReference>
<evidence type="ECO:0000313" key="3">
    <source>
        <dbReference type="Proteomes" id="UP000258522"/>
    </source>
</evidence>
<gene>
    <name evidence="2" type="ORF">MUBE_12335</name>
</gene>
<sequence>MAIPATPGAVGGNAHLFGSGGDSGIDDIGGAVGKTGMLVGNAELIGNGGNRIPPGGNSGRLFDIRGANEI</sequence>
<organism evidence="2 3">
    <name type="scientific">Mycobacterium uberis</name>
    <dbReference type="NCBI Taxonomy" id="2162698"/>
    <lineage>
        <taxon>Bacteria</taxon>
        <taxon>Bacillati</taxon>
        <taxon>Actinomycetota</taxon>
        <taxon>Actinomycetes</taxon>
        <taxon>Mycobacteriales</taxon>
        <taxon>Mycobacteriaceae</taxon>
        <taxon>Mycobacterium</taxon>
    </lineage>
</organism>
<evidence type="ECO:0000313" key="2">
    <source>
        <dbReference type="EMBL" id="RFD24693.1"/>
    </source>
</evidence>
<keyword evidence="3" id="KW-1185">Reference proteome</keyword>
<accession>A0A3E1HE28</accession>
<name>A0A3E1HE28_9MYCO</name>
<feature type="region of interest" description="Disordered" evidence="1">
    <location>
        <begin position="46"/>
        <end position="70"/>
    </location>
</feature>
<reference evidence="2 3" key="1">
    <citation type="submission" date="2018-07" db="EMBL/GenBank/DDBJ databases">
        <title>Whole genome sequence of Mycobacterium uberis.</title>
        <authorList>
            <person name="Benjak A."/>
        </authorList>
    </citation>
    <scope>NUCLEOTIDE SEQUENCE [LARGE SCALE GENOMIC DNA]</scope>
    <source>
        <strain evidence="2 3">Jura</strain>
    </source>
</reference>
<protein>
    <submittedName>
        <fullName evidence="2">Uncharacterized protein</fullName>
    </submittedName>
</protein>